<feature type="transmembrane region" description="Helical" evidence="1">
    <location>
        <begin position="59"/>
        <end position="77"/>
    </location>
</feature>
<name>A0ABU1UMU7_9ACTN</name>
<proteinExistence type="predicted"/>
<feature type="transmembrane region" description="Helical" evidence="1">
    <location>
        <begin position="111"/>
        <end position="133"/>
    </location>
</feature>
<dbReference type="Proteomes" id="UP001257739">
    <property type="component" value="Unassembled WGS sequence"/>
</dbReference>
<keyword evidence="3" id="KW-1185">Reference proteome</keyword>
<accession>A0ABU1UMU7</accession>
<keyword evidence="1" id="KW-1133">Transmembrane helix</keyword>
<feature type="transmembrane region" description="Helical" evidence="1">
    <location>
        <begin position="84"/>
        <end position="105"/>
    </location>
</feature>
<evidence type="ECO:0000313" key="2">
    <source>
        <dbReference type="EMBL" id="MDR7086502.1"/>
    </source>
</evidence>
<evidence type="ECO:0000256" key="1">
    <source>
        <dbReference type="SAM" id="Phobius"/>
    </source>
</evidence>
<comment type="caution">
    <text evidence="2">The sequence shown here is derived from an EMBL/GenBank/DDBJ whole genome shotgun (WGS) entry which is preliminary data.</text>
</comment>
<gene>
    <name evidence="2" type="ORF">J2X11_001341</name>
</gene>
<reference evidence="2 3" key="1">
    <citation type="submission" date="2023-07" db="EMBL/GenBank/DDBJ databases">
        <title>Sorghum-associated microbial communities from plants grown in Nebraska, USA.</title>
        <authorList>
            <person name="Schachtman D."/>
        </authorList>
    </citation>
    <scope>NUCLEOTIDE SEQUENCE [LARGE SCALE GENOMIC DNA]</scope>
    <source>
        <strain evidence="2 3">BE248</strain>
    </source>
</reference>
<organism evidence="2 3">
    <name type="scientific">Aeromicrobium panaciterrae</name>
    <dbReference type="NCBI Taxonomy" id="363861"/>
    <lineage>
        <taxon>Bacteria</taxon>
        <taxon>Bacillati</taxon>
        <taxon>Actinomycetota</taxon>
        <taxon>Actinomycetes</taxon>
        <taxon>Propionibacteriales</taxon>
        <taxon>Nocardioidaceae</taxon>
        <taxon>Aeromicrobium</taxon>
    </lineage>
</organism>
<dbReference type="EMBL" id="JAVDWH010000001">
    <property type="protein sequence ID" value="MDR7086502.1"/>
    <property type="molecule type" value="Genomic_DNA"/>
</dbReference>
<protein>
    <submittedName>
        <fullName evidence="2">Uncharacterized protein</fullName>
    </submittedName>
</protein>
<keyword evidence="1" id="KW-0472">Membrane</keyword>
<feature type="transmembrane region" description="Helical" evidence="1">
    <location>
        <begin position="21"/>
        <end position="39"/>
    </location>
</feature>
<dbReference type="RefSeq" id="WP_309968459.1">
    <property type="nucleotide sequence ID" value="NZ_JAVDWH010000001.1"/>
</dbReference>
<evidence type="ECO:0000313" key="3">
    <source>
        <dbReference type="Proteomes" id="UP001257739"/>
    </source>
</evidence>
<sequence>MIGKFFQTLWASGPSTPLSRYTAANGVLYVVFGVVVYAWPEVTQLIGAADFEAGESGLVRVLGFVMGVIGWFYIMGARTRSDSFGLATVFDRVLIVPVFLLALVFTDTVDAGLVVPFAILDPVLGLGALAVWLRTRD</sequence>
<keyword evidence="1" id="KW-0812">Transmembrane</keyword>